<name>A0A0P8BLL0_9CYAN</name>
<organism evidence="1 2">
    <name type="scientific">Phormidesmis priestleyi Ana</name>
    <dbReference type="NCBI Taxonomy" id="1666911"/>
    <lineage>
        <taxon>Bacteria</taxon>
        <taxon>Bacillati</taxon>
        <taxon>Cyanobacteriota</taxon>
        <taxon>Cyanophyceae</taxon>
        <taxon>Leptolyngbyales</taxon>
        <taxon>Leptolyngbyaceae</taxon>
        <taxon>Phormidesmis</taxon>
    </lineage>
</organism>
<comment type="caution">
    <text evidence="1">The sequence shown here is derived from an EMBL/GenBank/DDBJ whole genome shotgun (WGS) entry which is preliminary data.</text>
</comment>
<accession>A0A0P8BLL0</accession>
<sequence>MTIPPASPTEHLQSTLRKYYNREVREWFSDIDIDNLDLNIPRQSMALACRHQDEDSFILTISRQMFFESIRNRYALFQSGVGETTLKQTVRRKTRPKITLYFLEDLSDVADGYAPIDGQISIRLMDYDQGSITEAIARTHALRIRSAFAAGAGFVWKKGKVMCSYSDWEKGYQLQLLCRNETEGRRVVEQVLDIQNDSPDWSNFNVNENAEPATAFPTIPDRDRAYGEIRRQPRRRPIADVRFQLARMDVVGVPAPIILVDRSGTYPNPLVS</sequence>
<dbReference type="STRING" id="1666911.HLUCCA11_13935"/>
<dbReference type="AlphaFoldDB" id="A0A0P8BLL0"/>
<evidence type="ECO:0000313" key="2">
    <source>
        <dbReference type="Proteomes" id="UP000050465"/>
    </source>
</evidence>
<gene>
    <name evidence="1" type="ORF">HLUCCA11_13935</name>
</gene>
<evidence type="ECO:0000313" key="1">
    <source>
        <dbReference type="EMBL" id="KPQ34609.1"/>
    </source>
</evidence>
<dbReference type="PATRIC" id="fig|1666911.3.peg.32"/>
<dbReference type="Proteomes" id="UP000050465">
    <property type="component" value="Unassembled WGS sequence"/>
</dbReference>
<dbReference type="EMBL" id="LJZR01000018">
    <property type="protein sequence ID" value="KPQ34609.1"/>
    <property type="molecule type" value="Genomic_DNA"/>
</dbReference>
<protein>
    <submittedName>
        <fullName evidence="1">Uncharacterized protein</fullName>
    </submittedName>
</protein>
<reference evidence="1 2" key="1">
    <citation type="submission" date="2015-09" db="EMBL/GenBank/DDBJ databases">
        <title>Identification and resolution of microdiversity through metagenomic sequencing of parallel consortia.</title>
        <authorList>
            <person name="Nelson W.C."/>
            <person name="Romine M.F."/>
            <person name="Lindemann S.R."/>
        </authorList>
    </citation>
    <scope>NUCLEOTIDE SEQUENCE [LARGE SCALE GENOMIC DNA]</scope>
    <source>
        <strain evidence="1">Ana</strain>
    </source>
</reference>
<proteinExistence type="predicted"/>